<dbReference type="AlphaFoldDB" id="A0AAW1MME4"/>
<comment type="caution">
    <text evidence="2">The sequence shown here is derived from an EMBL/GenBank/DDBJ whole genome shotgun (WGS) entry which is preliminary data.</text>
</comment>
<accession>A0AAW1MME4</accession>
<evidence type="ECO:0000256" key="1">
    <source>
        <dbReference type="SAM" id="MobiDB-lite"/>
    </source>
</evidence>
<proteinExistence type="predicted"/>
<gene>
    <name evidence="2" type="ORF">QE152_g5708</name>
</gene>
<feature type="compositionally biased region" description="Low complexity" evidence="1">
    <location>
        <begin position="86"/>
        <end position="103"/>
    </location>
</feature>
<dbReference type="EMBL" id="JASPKY010000035">
    <property type="protein sequence ID" value="KAK9746969.1"/>
    <property type="molecule type" value="Genomic_DNA"/>
</dbReference>
<name>A0AAW1MME4_POPJA</name>
<feature type="region of interest" description="Disordered" evidence="1">
    <location>
        <begin position="79"/>
        <end position="105"/>
    </location>
</feature>
<keyword evidence="3" id="KW-1185">Reference proteome</keyword>
<feature type="region of interest" description="Disordered" evidence="1">
    <location>
        <begin position="265"/>
        <end position="285"/>
    </location>
</feature>
<organism evidence="2 3">
    <name type="scientific">Popillia japonica</name>
    <name type="common">Japanese beetle</name>
    <dbReference type="NCBI Taxonomy" id="7064"/>
    <lineage>
        <taxon>Eukaryota</taxon>
        <taxon>Metazoa</taxon>
        <taxon>Ecdysozoa</taxon>
        <taxon>Arthropoda</taxon>
        <taxon>Hexapoda</taxon>
        <taxon>Insecta</taxon>
        <taxon>Pterygota</taxon>
        <taxon>Neoptera</taxon>
        <taxon>Endopterygota</taxon>
        <taxon>Coleoptera</taxon>
        <taxon>Polyphaga</taxon>
        <taxon>Scarabaeiformia</taxon>
        <taxon>Scarabaeidae</taxon>
        <taxon>Rutelinae</taxon>
        <taxon>Popillia</taxon>
    </lineage>
</organism>
<feature type="compositionally biased region" description="Basic and acidic residues" evidence="1">
    <location>
        <begin position="267"/>
        <end position="285"/>
    </location>
</feature>
<reference evidence="2 3" key="1">
    <citation type="journal article" date="2024" name="BMC Genomics">
        <title>De novo assembly and annotation of Popillia japonica's genome with initial clues to its potential as an invasive pest.</title>
        <authorList>
            <person name="Cucini C."/>
            <person name="Boschi S."/>
            <person name="Funari R."/>
            <person name="Cardaioli E."/>
            <person name="Iannotti N."/>
            <person name="Marturano G."/>
            <person name="Paoli F."/>
            <person name="Bruttini M."/>
            <person name="Carapelli A."/>
            <person name="Frati F."/>
            <person name="Nardi F."/>
        </authorList>
    </citation>
    <scope>NUCLEOTIDE SEQUENCE [LARGE SCALE GENOMIC DNA]</scope>
    <source>
        <strain evidence="2">DMR45628</strain>
    </source>
</reference>
<sequence>MEVTRGRKILELCQMQVQMEVTRGRKILELCQMQVENVTKEGTSVIVNNDTIDEQKSSPEDTQPVIDKTPVIENYTEIVEKRNIKNSGESENNENTPESNSNNKKIVNKELRMHGESYVGYRRHKNQKKTFQDIPRPARKLGSACNSNRYAKSTKMMCNQITEDIRMAIFTAFWQNMDWPQRKIYIGSLVTKKPTTRKSTEENSRRSTSLYYSLNVVYQFKKNQKPSSRNTFMKRVKEMQIAIFKPRKDMCDTCVEYNARNLSEEAWQSHRRDKQKAQDGKVRDKERAKLDPIVTQIRALKFANGALYYSLNFDNFLPHQLRPKHEPENLEEFP</sequence>
<dbReference type="Proteomes" id="UP001458880">
    <property type="component" value="Unassembled WGS sequence"/>
</dbReference>
<evidence type="ECO:0000313" key="2">
    <source>
        <dbReference type="EMBL" id="KAK9746969.1"/>
    </source>
</evidence>
<evidence type="ECO:0000313" key="3">
    <source>
        <dbReference type="Proteomes" id="UP001458880"/>
    </source>
</evidence>
<protein>
    <submittedName>
        <fullName evidence="2">Uncharacterized protein</fullName>
    </submittedName>
</protein>